<name>A0AAD5WSR5_9PEZI</name>
<dbReference type="PANTHER" id="PTHR28041">
    <property type="entry name" value="54S RIBOSOMAL PROTEIN L25, MITOCHONDRIAL"/>
    <property type="match status" value="1"/>
</dbReference>
<dbReference type="Proteomes" id="UP001201980">
    <property type="component" value="Unassembled WGS sequence"/>
</dbReference>
<dbReference type="InterPro" id="IPR037507">
    <property type="entry name" value="Ribosomal_mL59"/>
</dbReference>
<evidence type="ECO:0000256" key="1">
    <source>
        <dbReference type="SAM" id="MobiDB-lite"/>
    </source>
</evidence>
<evidence type="ECO:0000259" key="2">
    <source>
        <dbReference type="Pfam" id="PF18126"/>
    </source>
</evidence>
<keyword evidence="3" id="KW-0687">Ribonucleoprotein</keyword>
<feature type="region of interest" description="Disordered" evidence="1">
    <location>
        <begin position="20"/>
        <end position="43"/>
    </location>
</feature>
<reference evidence="3" key="1">
    <citation type="submission" date="2022-07" db="EMBL/GenBank/DDBJ databases">
        <title>Draft genome sequence of Zalerion maritima ATCC 34329, a (micro)plastics degrading marine fungus.</title>
        <authorList>
            <person name="Paco A."/>
            <person name="Goncalves M.F.M."/>
            <person name="Rocha-Santos T.A.P."/>
            <person name="Alves A."/>
        </authorList>
    </citation>
    <scope>NUCLEOTIDE SEQUENCE</scope>
    <source>
        <strain evidence="3">ATCC 34329</strain>
    </source>
</reference>
<organism evidence="3 4">
    <name type="scientific">Zalerion maritima</name>
    <dbReference type="NCBI Taxonomy" id="339359"/>
    <lineage>
        <taxon>Eukaryota</taxon>
        <taxon>Fungi</taxon>
        <taxon>Dikarya</taxon>
        <taxon>Ascomycota</taxon>
        <taxon>Pezizomycotina</taxon>
        <taxon>Sordariomycetes</taxon>
        <taxon>Lulworthiomycetidae</taxon>
        <taxon>Lulworthiales</taxon>
        <taxon>Lulworthiaceae</taxon>
        <taxon>Zalerion</taxon>
    </lineage>
</organism>
<feature type="compositionally biased region" description="Low complexity" evidence="1">
    <location>
        <begin position="89"/>
        <end position="127"/>
    </location>
</feature>
<accession>A0AAD5WSR5</accession>
<dbReference type="Pfam" id="PF18126">
    <property type="entry name" value="Mitoc_mL59"/>
    <property type="match status" value="1"/>
</dbReference>
<dbReference type="PANTHER" id="PTHR28041:SF1">
    <property type="entry name" value="LARGE RIBOSOMAL SUBUNIT PROTEIN ML59"/>
    <property type="match status" value="1"/>
</dbReference>
<dbReference type="GO" id="GO:0005762">
    <property type="term" value="C:mitochondrial large ribosomal subunit"/>
    <property type="evidence" value="ECO:0007669"/>
    <property type="project" value="InterPro"/>
</dbReference>
<sequence length="247" mass="27830">MAQAPKFSARLFHYQVATASSKSPASTRHIALHPSTQPDTCTRKGWAQNNMVTTAAASNKPFVALARSLPPRLQTFFARYPPSPPPAPAHAASSSSPAERTTATDTNKKATTAAQQQKQPLPATKKTLYQNDRPNPFEAWKNPKTGKWQNPVYSYRRQAELVKMAREYGVEELLPPTRKGTEFRLARRVTYGLRVKGTGVGQKIKGHKFERVADEKMEKKRDAVEGMYDMVAEWKRIGAYRWKKFPK</sequence>
<gene>
    <name evidence="3" type="ORF">MKZ38_002818</name>
</gene>
<keyword evidence="4" id="KW-1185">Reference proteome</keyword>
<protein>
    <submittedName>
        <fullName evidence="3">Ribosomal protein YmL25 mitochondrial</fullName>
    </submittedName>
</protein>
<evidence type="ECO:0000313" key="4">
    <source>
        <dbReference type="Proteomes" id="UP001201980"/>
    </source>
</evidence>
<evidence type="ECO:0000313" key="3">
    <source>
        <dbReference type="EMBL" id="KAJ2899744.1"/>
    </source>
</evidence>
<keyword evidence="3" id="KW-0689">Ribosomal protein</keyword>
<dbReference type="GO" id="GO:0003735">
    <property type="term" value="F:structural constituent of ribosome"/>
    <property type="evidence" value="ECO:0007669"/>
    <property type="project" value="InterPro"/>
</dbReference>
<dbReference type="InterPro" id="IPR040922">
    <property type="entry name" value="Ribosomal_mL59_dom"/>
</dbReference>
<proteinExistence type="predicted"/>
<dbReference type="EMBL" id="JAKWBI020000189">
    <property type="protein sequence ID" value="KAJ2899744.1"/>
    <property type="molecule type" value="Genomic_DNA"/>
</dbReference>
<feature type="domain" description="Large ribosomal subunit protein mL59" evidence="2">
    <location>
        <begin position="71"/>
        <end position="235"/>
    </location>
</feature>
<feature type="region of interest" description="Disordered" evidence="1">
    <location>
        <begin position="76"/>
        <end position="143"/>
    </location>
</feature>
<comment type="caution">
    <text evidence="3">The sequence shown here is derived from an EMBL/GenBank/DDBJ whole genome shotgun (WGS) entry which is preliminary data.</text>
</comment>
<dbReference type="AlphaFoldDB" id="A0AAD5WSR5"/>